<dbReference type="Proteomes" id="UP000382577">
    <property type="component" value="Unassembled WGS sequence"/>
</dbReference>
<evidence type="ECO:0000313" key="3">
    <source>
        <dbReference type="Proteomes" id="UP000382577"/>
    </source>
</evidence>
<evidence type="ECO:0000313" key="2">
    <source>
        <dbReference type="EMBL" id="VVE22620.1"/>
    </source>
</evidence>
<reference evidence="2 3" key="1">
    <citation type="submission" date="2019-08" db="EMBL/GenBank/DDBJ databases">
        <authorList>
            <person name="Peeters C."/>
        </authorList>
    </citation>
    <scope>NUCLEOTIDE SEQUENCE [LARGE SCALE GENOMIC DNA]</scope>
    <source>
        <strain evidence="2 3">LMG 31113</strain>
    </source>
</reference>
<evidence type="ECO:0008006" key="4">
    <source>
        <dbReference type="Google" id="ProtNLM"/>
    </source>
</evidence>
<protein>
    <recommendedName>
        <fullName evidence="4">Shufflon system plasmid conjugative transfer pilus tip adhesin PilV</fullName>
    </recommendedName>
</protein>
<name>A0A5E4WGL9_9BURK</name>
<dbReference type="EMBL" id="CABPRW010000007">
    <property type="protein sequence ID" value="VVE22620.1"/>
    <property type="molecule type" value="Genomic_DNA"/>
</dbReference>
<proteinExistence type="predicted"/>
<feature type="transmembrane region" description="Helical" evidence="1">
    <location>
        <begin position="7"/>
        <end position="29"/>
    </location>
</feature>
<keyword evidence="1" id="KW-0812">Transmembrane</keyword>
<evidence type="ECO:0000256" key="1">
    <source>
        <dbReference type="SAM" id="Phobius"/>
    </source>
</evidence>
<dbReference type="AlphaFoldDB" id="A0A5E4WGL9"/>
<keyword evidence="1" id="KW-1133">Transmembrane helix</keyword>
<keyword evidence="1" id="KW-0472">Membrane</keyword>
<accession>A0A5E4WGL9</accession>
<sequence length="542" mass="58635">MRRNQSGIFLVSAAVAIAVVGMLVTFWGVNQMRQMRVERAERVGHGLKVIGNAADVFVAKHYKEIAALLSTPGKTWTLKGHTFTNTPPTSSFDYAHIGNLDAAALIKVLDISGVGSKPPHGLGNYDIRVYRKCDRESPPNCQINSLTYLTESAKRAYSSSPDYAFAAIVAKTVGVFGGTSTMDKPQEFRFVDENMQPIPEAVPNPLGKPGLVAMRGGYLTQSLDVNVRRDGSRNITGDLDFQSGNTNQSIKGVKDIVGVGKLAMNELEITSKATLKGPLHLSDDQGRNRQDIVGARNIEGDGMLTMKNLEVEGATVSGNATISGRLMAQSGATVGGTLRMERNDIEGANRVGANTLRSESGVIQLDGVKSEDEACSPGQIGRAANGKMLSCQNTSGRWTWQLASTVKYVTTVVEKEVERIVEKPSPIVMASWDYRYNRCNDHRMSGGYKTGYYGKVEGALFCSVVAKGWCDKTLFGSNEKASAYNVDGNGRYVWDGTGTPYIWFANNYGTAICAFRSEEDAKSAGFSVCHTVTNNCSMTTDL</sequence>
<organism evidence="2 3">
    <name type="scientific">Pandoraea fibrosis</name>
    <dbReference type="NCBI Taxonomy" id="1891094"/>
    <lineage>
        <taxon>Bacteria</taxon>
        <taxon>Pseudomonadati</taxon>
        <taxon>Pseudomonadota</taxon>
        <taxon>Betaproteobacteria</taxon>
        <taxon>Burkholderiales</taxon>
        <taxon>Burkholderiaceae</taxon>
        <taxon>Pandoraea</taxon>
    </lineage>
</organism>
<gene>
    <name evidence="2" type="ORF">PFI31113_03192</name>
</gene>